<protein>
    <recommendedName>
        <fullName evidence="1">DUF7742 domain-containing protein</fullName>
    </recommendedName>
</protein>
<proteinExistence type="predicted"/>
<sequence length="115" mass="12593">MRADPAELMRPVLHGDVVAAARALLPLPDCARAAALRGMLARAAAADAYRKRFGRAHRAWGNGSLMAVALPRVRGAEPFLDDAEYCRCLALVFETLAAWRAENRGRAALRVRARR</sequence>
<gene>
    <name evidence="2" type="ORF">GGR17_001863</name>
</gene>
<name>A0A840C7X5_9RHOB</name>
<dbReference type="RefSeq" id="WP_235974470.1">
    <property type="nucleotide sequence ID" value="NZ_JACIEQ010000002.1"/>
</dbReference>
<organism evidence="2 3">
    <name type="scientific">Actibacterium naphthalenivorans</name>
    <dbReference type="NCBI Taxonomy" id="1614693"/>
    <lineage>
        <taxon>Bacteria</taxon>
        <taxon>Pseudomonadati</taxon>
        <taxon>Pseudomonadota</taxon>
        <taxon>Alphaproteobacteria</taxon>
        <taxon>Rhodobacterales</taxon>
        <taxon>Roseobacteraceae</taxon>
        <taxon>Actibacterium</taxon>
    </lineage>
</organism>
<dbReference type="Pfam" id="PF24891">
    <property type="entry name" value="DUF7742"/>
    <property type="match status" value="1"/>
</dbReference>
<dbReference type="InterPro" id="IPR056644">
    <property type="entry name" value="DUF7742"/>
</dbReference>
<dbReference type="AlphaFoldDB" id="A0A840C7X5"/>
<reference evidence="2" key="1">
    <citation type="submission" date="2020-08" db="EMBL/GenBank/DDBJ databases">
        <title>Genomic Encyclopedia of Type Strains, Phase IV (KMG-IV): sequencing the most valuable type-strain genomes for metagenomic binning, comparative biology and taxonomic classification.</title>
        <authorList>
            <person name="Goeker M."/>
        </authorList>
    </citation>
    <scope>NUCLEOTIDE SEQUENCE [LARGE SCALE GENOMIC DNA]</scope>
    <source>
        <strain evidence="2">DSM 105040</strain>
    </source>
</reference>
<evidence type="ECO:0000313" key="2">
    <source>
        <dbReference type="EMBL" id="MBB4022054.1"/>
    </source>
</evidence>
<evidence type="ECO:0000313" key="3">
    <source>
        <dbReference type="Proteomes" id="UP000585681"/>
    </source>
</evidence>
<dbReference type="EMBL" id="JACIEQ010000002">
    <property type="protein sequence ID" value="MBB4022054.1"/>
    <property type="molecule type" value="Genomic_DNA"/>
</dbReference>
<keyword evidence="3" id="KW-1185">Reference proteome</keyword>
<feature type="domain" description="DUF7742" evidence="1">
    <location>
        <begin position="10"/>
        <end position="96"/>
    </location>
</feature>
<comment type="caution">
    <text evidence="2">The sequence shown here is derived from an EMBL/GenBank/DDBJ whole genome shotgun (WGS) entry which is preliminary data.</text>
</comment>
<accession>A0A840C7X5</accession>
<evidence type="ECO:0000259" key="1">
    <source>
        <dbReference type="Pfam" id="PF24891"/>
    </source>
</evidence>
<dbReference type="Proteomes" id="UP000585681">
    <property type="component" value="Unassembled WGS sequence"/>
</dbReference>